<evidence type="ECO:0000256" key="1">
    <source>
        <dbReference type="SAM" id="Phobius"/>
    </source>
</evidence>
<dbReference type="Pfam" id="PF25980">
    <property type="entry name" value="NERD_plant"/>
    <property type="match status" value="1"/>
</dbReference>
<dbReference type="PANTHER" id="PTHR46851:SF23">
    <property type="entry name" value="SWIB_MDM2 DOMAIN-CONTAINING PROTEIN"/>
    <property type="match status" value="1"/>
</dbReference>
<dbReference type="Proteomes" id="UP000265566">
    <property type="component" value="Chromosome 3"/>
</dbReference>
<evidence type="ECO:0000259" key="2">
    <source>
        <dbReference type="Pfam" id="PF25980"/>
    </source>
</evidence>
<accession>A0A396IUA7</accession>
<dbReference type="InterPro" id="IPR058668">
    <property type="entry name" value="NERD_dom"/>
</dbReference>
<keyword evidence="1" id="KW-0472">Membrane</keyword>
<reference evidence="3" key="1">
    <citation type="journal article" date="2018" name="Nat. Plants">
        <title>Whole-genome landscape of Medicago truncatula symbiotic genes.</title>
        <authorList>
            <person name="Pecrix Y."/>
            <person name="Gamas P."/>
            <person name="Carrere S."/>
        </authorList>
    </citation>
    <scope>NUCLEOTIDE SEQUENCE</scope>
    <source>
        <tissue evidence="3">Leaves</tissue>
    </source>
</reference>
<dbReference type="GO" id="GO:0003677">
    <property type="term" value="F:DNA binding"/>
    <property type="evidence" value="ECO:0007669"/>
    <property type="project" value="InterPro"/>
</dbReference>
<comment type="caution">
    <text evidence="3">The sequence shown here is derived from an EMBL/GenBank/DDBJ whole genome shotgun (WGS) entry which is preliminary data.</text>
</comment>
<dbReference type="AlphaFoldDB" id="A0A396IUA7"/>
<dbReference type="Gramene" id="rna16343">
    <property type="protein sequence ID" value="RHN68053.1"/>
    <property type="gene ID" value="gene16343"/>
</dbReference>
<feature type="domain" description="NERD" evidence="2">
    <location>
        <begin position="119"/>
        <end position="153"/>
    </location>
</feature>
<gene>
    <name evidence="3" type="ORF">MtrunA17_Chr3g0109581</name>
</gene>
<sequence length="161" mass="19400">MKYKIGRPEYNVLSWHITLLQNEVNMSNILLIAITLFLYAYIVIRIHITGIKRSSKKEEIYQEIQLRLSYVAEDVPISKISDDDFSEEECQDLYRRMTNGLLKKPTIMELEQKARTLHEDMIKHWISRERELLRNRIDRANEKGWRREYPFAMFLLNDTSY</sequence>
<dbReference type="InterPro" id="IPR045894">
    <property type="entry name" value="At5g08430-like"/>
</dbReference>
<proteinExistence type="predicted"/>
<organism evidence="3">
    <name type="scientific">Medicago truncatula</name>
    <name type="common">Barrel medic</name>
    <name type="synonym">Medicago tribuloides</name>
    <dbReference type="NCBI Taxonomy" id="3880"/>
    <lineage>
        <taxon>Eukaryota</taxon>
        <taxon>Viridiplantae</taxon>
        <taxon>Streptophyta</taxon>
        <taxon>Embryophyta</taxon>
        <taxon>Tracheophyta</taxon>
        <taxon>Spermatophyta</taxon>
        <taxon>Magnoliopsida</taxon>
        <taxon>eudicotyledons</taxon>
        <taxon>Gunneridae</taxon>
        <taxon>Pentapetalae</taxon>
        <taxon>rosids</taxon>
        <taxon>fabids</taxon>
        <taxon>Fabales</taxon>
        <taxon>Fabaceae</taxon>
        <taxon>Papilionoideae</taxon>
        <taxon>50 kb inversion clade</taxon>
        <taxon>NPAAA clade</taxon>
        <taxon>Hologalegina</taxon>
        <taxon>IRL clade</taxon>
        <taxon>Trifolieae</taxon>
        <taxon>Medicago</taxon>
    </lineage>
</organism>
<protein>
    <submittedName>
        <fullName evidence="3">Putative Plus-3 domain-containing protein</fullName>
    </submittedName>
</protein>
<dbReference type="InterPro" id="IPR036128">
    <property type="entry name" value="Plus3-like_sf"/>
</dbReference>
<keyword evidence="1" id="KW-0812">Transmembrane</keyword>
<dbReference type="PANTHER" id="PTHR46851">
    <property type="entry name" value="OS01G0884500 PROTEIN"/>
    <property type="match status" value="1"/>
</dbReference>
<evidence type="ECO:0000313" key="3">
    <source>
        <dbReference type="EMBL" id="RHN68053.1"/>
    </source>
</evidence>
<keyword evidence="1" id="KW-1133">Transmembrane helix</keyword>
<name>A0A396IUA7_MEDTR</name>
<dbReference type="EMBL" id="PSQE01000003">
    <property type="protein sequence ID" value="RHN68053.1"/>
    <property type="molecule type" value="Genomic_DNA"/>
</dbReference>
<feature type="transmembrane region" description="Helical" evidence="1">
    <location>
        <begin position="29"/>
        <end position="48"/>
    </location>
</feature>
<dbReference type="SUPFAM" id="SSF159042">
    <property type="entry name" value="Plus3-like"/>
    <property type="match status" value="1"/>
</dbReference>
<dbReference type="Gene3D" id="3.90.70.200">
    <property type="entry name" value="Plus-3 domain"/>
    <property type="match status" value="1"/>
</dbReference>